<dbReference type="STRING" id="443152.MDG893_20654"/>
<proteinExistence type="predicted"/>
<dbReference type="RefSeq" id="WP_007153804.1">
    <property type="nucleotide sequence ID" value="NZ_ABCP01000013.1"/>
</dbReference>
<dbReference type="OrthoDB" id="6372001at2"/>
<reference evidence="2 3" key="1">
    <citation type="submission" date="2007-06" db="EMBL/GenBank/DDBJ databases">
        <authorList>
            <person name="Green D."/>
            <person name="Ferriera S."/>
            <person name="Johnson J."/>
            <person name="Kravitz S."/>
            <person name="Beeson K."/>
            <person name="Sutton G."/>
            <person name="Rogers Y.-H."/>
            <person name="Friedman R."/>
            <person name="Frazier M."/>
            <person name="Venter J.C."/>
        </authorList>
    </citation>
    <scope>NUCLEOTIDE SEQUENCE [LARGE SCALE GENOMIC DNA]</scope>
    <source>
        <strain evidence="2 3">DG893</strain>
    </source>
</reference>
<feature type="region of interest" description="Disordered" evidence="1">
    <location>
        <begin position="106"/>
        <end position="127"/>
    </location>
</feature>
<sequence length="127" mass="13664">MIPFGPKVKLAVVAVAILAIGYSGWMARGWFEDSKDLAAMEAQKALADEIRSDMGQVARTVEDQLKGLKANERIIDRGIIREIQKPVFRNVCIPPGGDAFGLLRSIANGEAPGKPDDEGSQNTTPAD</sequence>
<protein>
    <submittedName>
        <fullName evidence="2">Uncharacterized protein</fullName>
    </submittedName>
</protein>
<comment type="caution">
    <text evidence="2">The sequence shown here is derived from an EMBL/GenBank/DDBJ whole genome shotgun (WGS) entry which is preliminary data.</text>
</comment>
<name>A6F0K8_9GAMM</name>
<evidence type="ECO:0000313" key="2">
    <source>
        <dbReference type="EMBL" id="EDM47769.1"/>
    </source>
</evidence>
<dbReference type="EMBL" id="ABCP01000013">
    <property type="protein sequence ID" value="EDM47769.1"/>
    <property type="molecule type" value="Genomic_DNA"/>
</dbReference>
<evidence type="ECO:0000313" key="3">
    <source>
        <dbReference type="Proteomes" id="UP000005856"/>
    </source>
</evidence>
<dbReference type="AlphaFoldDB" id="A6F0K8"/>
<organism evidence="2 3">
    <name type="scientific">Marinobacter algicola DG893</name>
    <dbReference type="NCBI Taxonomy" id="443152"/>
    <lineage>
        <taxon>Bacteria</taxon>
        <taxon>Pseudomonadati</taxon>
        <taxon>Pseudomonadota</taxon>
        <taxon>Gammaproteobacteria</taxon>
        <taxon>Pseudomonadales</taxon>
        <taxon>Marinobacteraceae</taxon>
        <taxon>Marinobacter</taxon>
    </lineage>
</organism>
<dbReference type="Proteomes" id="UP000005856">
    <property type="component" value="Unassembled WGS sequence"/>
</dbReference>
<accession>A6F0K8</accession>
<evidence type="ECO:0000256" key="1">
    <source>
        <dbReference type="SAM" id="MobiDB-lite"/>
    </source>
</evidence>
<keyword evidence="3" id="KW-1185">Reference proteome</keyword>
<gene>
    <name evidence="2" type="ORF">MDG893_20654</name>
</gene>